<dbReference type="InterPro" id="IPR051643">
    <property type="entry name" value="Transcr_Reg_ZincFinger"/>
</dbReference>
<dbReference type="PANTHER" id="PTHR24396">
    <property type="entry name" value="ZINC FINGER PROTEIN"/>
    <property type="match status" value="1"/>
</dbReference>
<gene>
    <name evidence="9" type="primary">wizb</name>
</gene>
<accession>A0A668VVX0</accession>
<reference evidence="9" key="2">
    <citation type="submission" date="2025-09" db="UniProtKB">
        <authorList>
            <consortium name="Ensembl"/>
        </authorList>
    </citation>
    <scope>IDENTIFICATION</scope>
</reference>
<evidence type="ECO:0000256" key="1">
    <source>
        <dbReference type="ARBA" id="ARBA00004123"/>
    </source>
</evidence>
<evidence type="ECO:0000256" key="6">
    <source>
        <dbReference type="PROSITE-ProRule" id="PRU00042"/>
    </source>
</evidence>
<feature type="compositionally biased region" description="Low complexity" evidence="7">
    <location>
        <begin position="291"/>
        <end position="304"/>
    </location>
</feature>
<feature type="region of interest" description="Disordered" evidence="7">
    <location>
        <begin position="291"/>
        <end position="313"/>
    </location>
</feature>
<dbReference type="GO" id="GO:0008270">
    <property type="term" value="F:zinc ion binding"/>
    <property type="evidence" value="ECO:0007669"/>
    <property type="project" value="UniProtKB-KW"/>
</dbReference>
<dbReference type="Pfam" id="PF23015">
    <property type="entry name" value="zf-WIZ"/>
    <property type="match status" value="1"/>
</dbReference>
<dbReference type="PROSITE" id="PS50157">
    <property type="entry name" value="ZINC_FINGER_C2H2_2"/>
    <property type="match status" value="4"/>
</dbReference>
<evidence type="ECO:0000313" key="9">
    <source>
        <dbReference type="Ensembl" id="ENSOABP00000056291.2"/>
    </source>
</evidence>
<dbReference type="GO" id="GO:0000978">
    <property type="term" value="F:RNA polymerase II cis-regulatory region sequence-specific DNA binding"/>
    <property type="evidence" value="ECO:0007669"/>
    <property type="project" value="TreeGrafter"/>
</dbReference>
<feature type="region of interest" description="Disordered" evidence="7">
    <location>
        <begin position="251"/>
        <end position="276"/>
    </location>
</feature>
<dbReference type="GO" id="GO:0005634">
    <property type="term" value="C:nucleus"/>
    <property type="evidence" value="ECO:0007669"/>
    <property type="project" value="UniProtKB-SubCell"/>
</dbReference>
<keyword evidence="10" id="KW-1185">Reference proteome</keyword>
<dbReference type="InterPro" id="IPR036236">
    <property type="entry name" value="Znf_C2H2_sf"/>
</dbReference>
<evidence type="ECO:0000313" key="10">
    <source>
        <dbReference type="Proteomes" id="UP000472276"/>
    </source>
</evidence>
<feature type="compositionally biased region" description="Pro residues" evidence="7">
    <location>
        <begin position="256"/>
        <end position="268"/>
    </location>
</feature>
<feature type="region of interest" description="Disordered" evidence="7">
    <location>
        <begin position="639"/>
        <end position="676"/>
    </location>
</feature>
<feature type="domain" description="C2H2-type" evidence="8">
    <location>
        <begin position="369"/>
        <end position="396"/>
    </location>
</feature>
<organism evidence="9 10">
    <name type="scientific">Oreochromis aureus</name>
    <name type="common">Israeli tilapia</name>
    <name type="synonym">Chromis aureus</name>
    <dbReference type="NCBI Taxonomy" id="47969"/>
    <lineage>
        <taxon>Eukaryota</taxon>
        <taxon>Metazoa</taxon>
        <taxon>Chordata</taxon>
        <taxon>Craniata</taxon>
        <taxon>Vertebrata</taxon>
        <taxon>Euteleostomi</taxon>
        <taxon>Actinopterygii</taxon>
        <taxon>Neopterygii</taxon>
        <taxon>Teleostei</taxon>
        <taxon>Neoteleostei</taxon>
        <taxon>Acanthomorphata</taxon>
        <taxon>Ovalentaria</taxon>
        <taxon>Cichlomorphae</taxon>
        <taxon>Cichliformes</taxon>
        <taxon>Cichlidae</taxon>
        <taxon>African cichlids</taxon>
        <taxon>Pseudocrenilabrinae</taxon>
        <taxon>Oreochromini</taxon>
        <taxon>Oreochromis</taxon>
    </lineage>
</organism>
<feature type="domain" description="C2H2-type" evidence="8">
    <location>
        <begin position="196"/>
        <end position="223"/>
    </location>
</feature>
<evidence type="ECO:0000259" key="8">
    <source>
        <dbReference type="PROSITE" id="PS50157"/>
    </source>
</evidence>
<keyword evidence="5" id="KW-0539">Nucleus</keyword>
<proteinExistence type="predicted"/>
<sequence>MDLDEKPIPLSLLAKAAKAVPPSSSSTPSPGASPAPAHSGSPSLVVKKAPISSLLPVSSPLRSPEHKAGGIKNLTSNLSGSAPIATAKPLWAPEENDAPLNLSNHFFLLFIALEVDPNKDIVCQLCGAWFETRKGLSSHARAHLRHFGVEYSESKGSPISLLNHSTTTQMDQHPKLPLPLPHLYLAHLPSEPPKEIGCEFCGEYFENRKGLSSHARSHLRQMGITEWSVNGSPIDTLREIITRRGLPCALPLKPLKTPPPSSPGPPRSPLSVSSSPSATLLSRLPFAFARPSSPQPAVSKSSSAPPTPSSGLILKLKPEPVQVEVTTPGAVGRSGGFSAESLNSSWRSSDSAFPLNLGNSNPVEPTRDIRCEFCGEYFENRKGLSSHARSHLRQMGITEWSVNGSPIDTLREVMHKRGVGGSSQSDQGVKKELSQGANSPSWESTGGASGSEGLGASGYQSSKFRKSPLSLLQSGSRLHKQGVGSVGPSATPSAGKFFRMSPLGKRPLSEEAQKGLLFTPSLYFSDPSCELCGFFFENRKALASHARAHLRQFGVTEWCVNGSPIETLSAWMRSRPQKVLEMHRSYMQGNRTALKKVRSGSQSLVTHFSRITQISAASRAAWSYFRPLYFAPTSFVTSSSCSGFERRPLKHPSCPDGTERDSGPPKPPRTGTVPALVPKPPSYPLVKVVGKFYTLKCRFCEVEFHGPLSVQEDWIRHLQQHILKMNYNKSILPPKEPSEPQAPFEAAF</sequence>
<feature type="domain" description="C2H2-type" evidence="8">
    <location>
        <begin position="121"/>
        <end position="143"/>
    </location>
</feature>
<protein>
    <recommendedName>
        <fullName evidence="8">C2H2-type domain-containing protein</fullName>
    </recommendedName>
</protein>
<dbReference type="PROSITE" id="PS00028">
    <property type="entry name" value="ZINC_FINGER_C2H2_1"/>
    <property type="match status" value="4"/>
</dbReference>
<evidence type="ECO:0000256" key="2">
    <source>
        <dbReference type="ARBA" id="ARBA00022723"/>
    </source>
</evidence>
<feature type="compositionally biased region" description="Gly residues" evidence="7">
    <location>
        <begin position="447"/>
        <end position="456"/>
    </location>
</feature>
<feature type="region of interest" description="Disordered" evidence="7">
    <location>
        <begin position="417"/>
        <end position="457"/>
    </location>
</feature>
<comment type="subcellular location">
    <subcellularLocation>
        <location evidence="1">Nucleus</location>
    </subcellularLocation>
</comment>
<dbReference type="SMART" id="SM00355">
    <property type="entry name" value="ZnF_C2H2"/>
    <property type="match status" value="5"/>
</dbReference>
<evidence type="ECO:0000256" key="5">
    <source>
        <dbReference type="ARBA" id="ARBA00023242"/>
    </source>
</evidence>
<feature type="region of interest" description="Disordered" evidence="7">
    <location>
        <begin position="479"/>
        <end position="498"/>
    </location>
</feature>
<dbReference type="PANTHER" id="PTHR24396:SF22">
    <property type="entry name" value="PROTEIN WIZ"/>
    <property type="match status" value="1"/>
</dbReference>
<dbReference type="Proteomes" id="UP000472276">
    <property type="component" value="Unassembled WGS sequence"/>
</dbReference>
<dbReference type="InterPro" id="IPR055125">
    <property type="entry name" value="Wiz_C_Znf"/>
</dbReference>
<feature type="region of interest" description="Disordered" evidence="7">
    <location>
        <begin position="19"/>
        <end position="43"/>
    </location>
</feature>
<keyword evidence="4" id="KW-0862">Zinc</keyword>
<evidence type="ECO:0000256" key="3">
    <source>
        <dbReference type="ARBA" id="ARBA00022771"/>
    </source>
</evidence>
<feature type="domain" description="C2H2-type" evidence="8">
    <location>
        <begin position="527"/>
        <end position="549"/>
    </location>
</feature>
<evidence type="ECO:0000256" key="7">
    <source>
        <dbReference type="SAM" id="MobiDB-lite"/>
    </source>
</evidence>
<reference evidence="9" key="1">
    <citation type="submission" date="2025-08" db="UniProtKB">
        <authorList>
            <consortium name="Ensembl"/>
        </authorList>
    </citation>
    <scope>IDENTIFICATION</scope>
</reference>
<dbReference type="Gene3D" id="3.30.160.60">
    <property type="entry name" value="Classic Zinc Finger"/>
    <property type="match status" value="1"/>
</dbReference>
<dbReference type="AlphaFoldDB" id="A0A668VVX0"/>
<name>A0A668VVX0_OREAU</name>
<dbReference type="InterPro" id="IPR013087">
    <property type="entry name" value="Znf_C2H2_type"/>
</dbReference>
<dbReference type="SUPFAM" id="SSF57667">
    <property type="entry name" value="beta-beta-alpha zinc fingers"/>
    <property type="match status" value="1"/>
</dbReference>
<keyword evidence="2" id="KW-0479">Metal-binding</keyword>
<keyword evidence="3 6" id="KW-0863">Zinc-finger</keyword>
<evidence type="ECO:0000256" key="4">
    <source>
        <dbReference type="ARBA" id="ARBA00022833"/>
    </source>
</evidence>
<dbReference type="Ensembl" id="ENSOABT00000057716.2">
    <property type="protein sequence ID" value="ENSOABP00000056291.2"/>
    <property type="gene ID" value="ENSOABG00000024824.2"/>
</dbReference>
<dbReference type="GO" id="GO:0000981">
    <property type="term" value="F:DNA-binding transcription factor activity, RNA polymerase II-specific"/>
    <property type="evidence" value="ECO:0007669"/>
    <property type="project" value="TreeGrafter"/>
</dbReference>